<reference evidence="3" key="1">
    <citation type="journal article" date="2023" name="Mol. Phylogenet. Evol.">
        <title>Genome-scale phylogeny and comparative genomics of the fungal order Sordariales.</title>
        <authorList>
            <person name="Hensen N."/>
            <person name="Bonometti L."/>
            <person name="Westerberg I."/>
            <person name="Brannstrom I.O."/>
            <person name="Guillou S."/>
            <person name="Cros-Aarteil S."/>
            <person name="Calhoun S."/>
            <person name="Haridas S."/>
            <person name="Kuo A."/>
            <person name="Mondo S."/>
            <person name="Pangilinan J."/>
            <person name="Riley R."/>
            <person name="LaButti K."/>
            <person name="Andreopoulos B."/>
            <person name="Lipzen A."/>
            <person name="Chen C."/>
            <person name="Yan M."/>
            <person name="Daum C."/>
            <person name="Ng V."/>
            <person name="Clum A."/>
            <person name="Steindorff A."/>
            <person name="Ohm R.A."/>
            <person name="Martin F."/>
            <person name="Silar P."/>
            <person name="Natvig D.O."/>
            <person name="Lalanne C."/>
            <person name="Gautier V."/>
            <person name="Ament-Velasquez S.L."/>
            <person name="Kruys A."/>
            <person name="Hutchinson M.I."/>
            <person name="Powell A.J."/>
            <person name="Barry K."/>
            <person name="Miller A.N."/>
            <person name="Grigoriev I.V."/>
            <person name="Debuchy R."/>
            <person name="Gladieux P."/>
            <person name="Hiltunen Thoren M."/>
            <person name="Johannesson H."/>
        </authorList>
    </citation>
    <scope>NUCLEOTIDE SEQUENCE</scope>
    <source>
        <strain evidence="3">CBS 232.78</strain>
    </source>
</reference>
<feature type="transmembrane region" description="Helical" evidence="2">
    <location>
        <begin position="378"/>
        <end position="397"/>
    </location>
</feature>
<dbReference type="EMBL" id="JAULSW010000003">
    <property type="protein sequence ID" value="KAK3387838.1"/>
    <property type="molecule type" value="Genomic_DNA"/>
</dbReference>
<evidence type="ECO:0000313" key="3">
    <source>
        <dbReference type="EMBL" id="KAK3387838.1"/>
    </source>
</evidence>
<organism evidence="3 4">
    <name type="scientific">Podospora didyma</name>
    <dbReference type="NCBI Taxonomy" id="330526"/>
    <lineage>
        <taxon>Eukaryota</taxon>
        <taxon>Fungi</taxon>
        <taxon>Dikarya</taxon>
        <taxon>Ascomycota</taxon>
        <taxon>Pezizomycotina</taxon>
        <taxon>Sordariomycetes</taxon>
        <taxon>Sordariomycetidae</taxon>
        <taxon>Sordariales</taxon>
        <taxon>Podosporaceae</taxon>
        <taxon>Podospora</taxon>
    </lineage>
</organism>
<protein>
    <submittedName>
        <fullName evidence="3">Uncharacterized protein</fullName>
    </submittedName>
</protein>
<evidence type="ECO:0000256" key="2">
    <source>
        <dbReference type="SAM" id="Phobius"/>
    </source>
</evidence>
<keyword evidence="4" id="KW-1185">Reference proteome</keyword>
<feature type="transmembrane region" description="Helical" evidence="2">
    <location>
        <begin position="332"/>
        <end position="357"/>
    </location>
</feature>
<feature type="region of interest" description="Disordered" evidence="1">
    <location>
        <begin position="229"/>
        <end position="259"/>
    </location>
</feature>
<keyword evidence="2" id="KW-0812">Transmembrane</keyword>
<accession>A0AAE0NU96</accession>
<feature type="transmembrane region" description="Helical" evidence="2">
    <location>
        <begin position="285"/>
        <end position="303"/>
    </location>
</feature>
<reference evidence="3" key="2">
    <citation type="submission" date="2023-06" db="EMBL/GenBank/DDBJ databases">
        <authorList>
            <consortium name="Lawrence Berkeley National Laboratory"/>
            <person name="Haridas S."/>
            <person name="Hensen N."/>
            <person name="Bonometti L."/>
            <person name="Westerberg I."/>
            <person name="Brannstrom I.O."/>
            <person name="Guillou S."/>
            <person name="Cros-Aarteil S."/>
            <person name="Calhoun S."/>
            <person name="Kuo A."/>
            <person name="Mondo S."/>
            <person name="Pangilinan J."/>
            <person name="Riley R."/>
            <person name="LaButti K."/>
            <person name="Andreopoulos B."/>
            <person name="Lipzen A."/>
            <person name="Chen C."/>
            <person name="Yanf M."/>
            <person name="Daum C."/>
            <person name="Ng V."/>
            <person name="Clum A."/>
            <person name="Steindorff A."/>
            <person name="Ohm R."/>
            <person name="Martin F."/>
            <person name="Silar P."/>
            <person name="Natvig D."/>
            <person name="Lalanne C."/>
            <person name="Gautier V."/>
            <person name="Ament-velasquez S.L."/>
            <person name="Kruys A."/>
            <person name="Hutchinson M.I."/>
            <person name="Powell A.J."/>
            <person name="Barry K."/>
            <person name="Miller A.N."/>
            <person name="Grigoriev I.V."/>
            <person name="Debuchy R."/>
            <person name="Gladieux P."/>
            <person name="Thoren M.H."/>
            <person name="Johannesson H."/>
        </authorList>
    </citation>
    <scope>NUCLEOTIDE SEQUENCE</scope>
    <source>
        <strain evidence="3">CBS 232.78</strain>
    </source>
</reference>
<dbReference type="AlphaFoldDB" id="A0AAE0NU96"/>
<keyword evidence="2" id="KW-0472">Membrane</keyword>
<keyword evidence="2" id="KW-1133">Transmembrane helix</keyword>
<name>A0AAE0NU96_9PEZI</name>
<comment type="caution">
    <text evidence="3">The sequence shown here is derived from an EMBL/GenBank/DDBJ whole genome shotgun (WGS) entry which is preliminary data.</text>
</comment>
<evidence type="ECO:0000313" key="4">
    <source>
        <dbReference type="Proteomes" id="UP001285441"/>
    </source>
</evidence>
<gene>
    <name evidence="3" type="ORF">B0H63DRAFT_471002</name>
</gene>
<sequence length="480" mass="51751">MASSTQLTESPTSLAYDSQNISFSQWISLLTLCLAPVFVHILSGAPEPTYLTPKDHGPRPKWHDRICHYAPPSIIWRYAAITDRRIRAVEWNAADMAAANAIFWTSYGWDGSETMAVESVRYLIAPPDSARMTVLSWEFIKTVLTTLQGGQAIFVFAANWARITTTRSVPLIPAVDRIFHPLAALGLCRLYAAFWLTSDFAYFAPRGDNATTSATPFRNTQVIMVPLPTQATTSQDEDTPSKSQQIYRQDSKQISPPSSDIPAMDLLTAGPYLPSSYLPSRLFRALYLAPMFLLVPFISLAFFSPWRVRGTSTTATASGGASGGAFYVGGEYSITMILMMASSMTGVLTNVVIYAYYAARVGCNSTIIPCIAKTWYKVLCCVYFAGSVMILVCAAIQTRRTPCGSYTTTAPEYDFRHCPGLVSVGSSGTGTGTGLGTTVAFGLAMESASLGTTAGGFTVANFTGSCQGSMGLSEGAVFTT</sequence>
<feature type="compositionally biased region" description="Polar residues" evidence="1">
    <location>
        <begin position="241"/>
        <end position="258"/>
    </location>
</feature>
<proteinExistence type="predicted"/>
<evidence type="ECO:0000256" key="1">
    <source>
        <dbReference type="SAM" id="MobiDB-lite"/>
    </source>
</evidence>
<dbReference type="Proteomes" id="UP001285441">
    <property type="component" value="Unassembled WGS sequence"/>
</dbReference>